<evidence type="ECO:0000313" key="3">
    <source>
        <dbReference type="Proteomes" id="UP000001283"/>
    </source>
</evidence>
<name>A0A8D3X2C4_PRIMW</name>
<accession>A0A8D3X2C4</accession>
<keyword evidence="1" id="KW-0812">Transmembrane</keyword>
<keyword evidence="1" id="KW-0472">Membrane</keyword>
<feature type="transmembrane region" description="Helical" evidence="1">
    <location>
        <begin position="27"/>
        <end position="50"/>
    </location>
</feature>
<evidence type="ECO:0000256" key="1">
    <source>
        <dbReference type="SAM" id="Phobius"/>
    </source>
</evidence>
<dbReference type="Proteomes" id="UP000001283">
    <property type="component" value="Chromosome"/>
</dbReference>
<sequence>MYFLKSLSNEVKSTQLLFNRLSKTKQLVSGALFASLAALFQSAGGFLPGIGVFISPLSTAPILFCFILSLPLGFLTYILTNLLLLIIQPSELIIFPFTTGILGMGIGAAFYFFKKRLYIIISGATLLTVGIITLLYGFKFPVLGPVISNNFSLSTTGLIFVFTFLYSWIWVELSLAYLKKLKTFIFF</sequence>
<feature type="transmembrane region" description="Helical" evidence="1">
    <location>
        <begin position="93"/>
        <end position="113"/>
    </location>
</feature>
<dbReference type="AlphaFoldDB" id="A0A8D3X2C4"/>
<feature type="transmembrane region" description="Helical" evidence="1">
    <location>
        <begin position="158"/>
        <end position="178"/>
    </location>
</feature>
<dbReference type="RefSeq" id="WP_014460662.1">
    <property type="nucleotide sequence ID" value="NC_017138.1"/>
</dbReference>
<dbReference type="EMBL" id="CP003017">
    <property type="protein sequence ID" value="AEN90380.1"/>
    <property type="molecule type" value="Genomic_DNA"/>
</dbReference>
<dbReference type="KEGG" id="bmh:BMWSH_3498"/>
<feature type="transmembrane region" description="Helical" evidence="1">
    <location>
        <begin position="118"/>
        <end position="138"/>
    </location>
</feature>
<gene>
    <name evidence="2" type="ORF">BMWSH_3498</name>
</gene>
<reference evidence="2 3" key="1">
    <citation type="journal article" date="2011" name="J. Bacteriol.">
        <title>Complete genome sequence of the industrial strain Bacillus megaterium WSH-002.</title>
        <authorList>
            <person name="Liu L."/>
            <person name="Li Y."/>
            <person name="Zhang J."/>
            <person name="Zou W."/>
            <person name="Zhou Z."/>
            <person name="Liu J."/>
            <person name="Li X."/>
            <person name="Wang L."/>
            <person name="Chen J."/>
        </authorList>
    </citation>
    <scope>NUCLEOTIDE SEQUENCE [LARGE SCALE GENOMIC DNA]</scope>
    <source>
        <strain evidence="2 3">WSH-002</strain>
    </source>
</reference>
<organism evidence="2 3">
    <name type="scientific">Priestia megaterium (strain WSH-002)</name>
    <name type="common">Bacillus megaterium</name>
    <dbReference type="NCBI Taxonomy" id="1006007"/>
    <lineage>
        <taxon>Bacteria</taxon>
        <taxon>Bacillati</taxon>
        <taxon>Bacillota</taxon>
        <taxon>Bacilli</taxon>
        <taxon>Bacillales</taxon>
        <taxon>Bacillaceae</taxon>
        <taxon>Priestia</taxon>
    </lineage>
</organism>
<evidence type="ECO:0000313" key="2">
    <source>
        <dbReference type="EMBL" id="AEN90380.1"/>
    </source>
</evidence>
<proteinExistence type="predicted"/>
<protein>
    <submittedName>
        <fullName evidence="2">Membrane protein, putative</fullName>
    </submittedName>
</protein>
<keyword evidence="1" id="KW-1133">Transmembrane helix</keyword>
<feature type="transmembrane region" description="Helical" evidence="1">
    <location>
        <begin position="62"/>
        <end position="87"/>
    </location>
</feature>